<accession>A0AA39LTL1</accession>
<organism evidence="1 2">
    <name type="scientific">Steinernema hermaphroditum</name>
    <dbReference type="NCBI Taxonomy" id="289476"/>
    <lineage>
        <taxon>Eukaryota</taxon>
        <taxon>Metazoa</taxon>
        <taxon>Ecdysozoa</taxon>
        <taxon>Nematoda</taxon>
        <taxon>Chromadorea</taxon>
        <taxon>Rhabditida</taxon>
        <taxon>Tylenchina</taxon>
        <taxon>Panagrolaimomorpha</taxon>
        <taxon>Strongyloidoidea</taxon>
        <taxon>Steinernematidae</taxon>
        <taxon>Steinernema</taxon>
    </lineage>
</organism>
<dbReference type="EMBL" id="JAUCMV010000003">
    <property type="protein sequence ID" value="KAK0409143.1"/>
    <property type="molecule type" value="Genomic_DNA"/>
</dbReference>
<keyword evidence="2" id="KW-1185">Reference proteome</keyword>
<gene>
    <name evidence="1" type="ORF">QR680_004365</name>
</gene>
<evidence type="ECO:0000313" key="2">
    <source>
        <dbReference type="Proteomes" id="UP001175271"/>
    </source>
</evidence>
<proteinExistence type="predicted"/>
<dbReference type="AlphaFoldDB" id="A0AA39LTL1"/>
<protein>
    <submittedName>
        <fullName evidence="1">Uncharacterized protein</fullName>
    </submittedName>
</protein>
<dbReference type="Proteomes" id="UP001175271">
    <property type="component" value="Unassembled WGS sequence"/>
</dbReference>
<comment type="caution">
    <text evidence="1">The sequence shown here is derived from an EMBL/GenBank/DDBJ whole genome shotgun (WGS) entry which is preliminary data.</text>
</comment>
<reference evidence="1" key="1">
    <citation type="submission" date="2023-06" db="EMBL/GenBank/DDBJ databases">
        <title>Genomic analysis of the entomopathogenic nematode Steinernema hermaphroditum.</title>
        <authorList>
            <person name="Schwarz E.M."/>
            <person name="Heppert J.K."/>
            <person name="Baniya A."/>
            <person name="Schwartz H.T."/>
            <person name="Tan C.-H."/>
            <person name="Antoshechkin I."/>
            <person name="Sternberg P.W."/>
            <person name="Goodrich-Blair H."/>
            <person name="Dillman A.R."/>
        </authorList>
    </citation>
    <scope>NUCLEOTIDE SEQUENCE</scope>
    <source>
        <strain evidence="1">PS9179</strain>
        <tissue evidence="1">Whole animal</tissue>
    </source>
</reference>
<name>A0AA39LTL1_9BILA</name>
<evidence type="ECO:0000313" key="1">
    <source>
        <dbReference type="EMBL" id="KAK0409143.1"/>
    </source>
</evidence>
<sequence length="357" mass="41420">MNSLPDAAMEQLAGFIAYERLPKIARAVKKHAGWSEAVGEEKNNRFEVRMWIAVHMDLEAEELVYNALKYSFKDGYRRYDTWDLSRKCCARLSEVSIGEATKTELDGNLTISGRNVVAEDVSRVHSLFAELPVARGLDNFPTKLAISNVPKAREKAVAEVVKSLPTVFEYITVRGLREQPELLLQLIDRYKSNIYLCRFDVERCDLVPEILPVFASMFLLQRRIHFAAYFDMPHKDFYEEHMFRFPGSAVIEFVEKWRASNGICDEHRRTVGFWMEAAEWDAITATHERSTTTEKNRAYRIMHPSRKSSLEVVEDRKGDHCWLIFSIKPTSPKVCARRFQRSNDYFTFSKKPKTVNK</sequence>